<organism evidence="2 3">
    <name type="scientific">Taeniopygia guttata</name>
    <name type="common">Zebra finch</name>
    <name type="synonym">Poephila guttata</name>
    <dbReference type="NCBI Taxonomy" id="59729"/>
    <lineage>
        <taxon>Eukaryota</taxon>
        <taxon>Metazoa</taxon>
        <taxon>Chordata</taxon>
        <taxon>Craniata</taxon>
        <taxon>Vertebrata</taxon>
        <taxon>Euteleostomi</taxon>
        <taxon>Archelosauria</taxon>
        <taxon>Archosauria</taxon>
        <taxon>Dinosauria</taxon>
        <taxon>Saurischia</taxon>
        <taxon>Theropoda</taxon>
        <taxon>Coelurosauria</taxon>
        <taxon>Aves</taxon>
        <taxon>Neognathae</taxon>
        <taxon>Neoaves</taxon>
        <taxon>Telluraves</taxon>
        <taxon>Australaves</taxon>
        <taxon>Passeriformes</taxon>
        <taxon>Passeroidea</taxon>
        <taxon>Estrildidae</taxon>
        <taxon>Estrildinae</taxon>
        <taxon>Taeniopygia</taxon>
    </lineage>
</organism>
<evidence type="ECO:0000313" key="2">
    <source>
        <dbReference type="Ensembl" id="ENSTGUP00000026143.1"/>
    </source>
</evidence>
<dbReference type="Ensembl" id="ENSTGUT00000040336.1">
    <property type="protein sequence ID" value="ENSTGUP00000026143.1"/>
    <property type="gene ID" value="ENSTGUG00000021459.1"/>
</dbReference>
<feature type="region of interest" description="Disordered" evidence="1">
    <location>
        <begin position="1"/>
        <end position="27"/>
    </location>
</feature>
<accession>A0A674GUQ4</accession>
<reference evidence="2" key="2">
    <citation type="submission" date="2025-09" db="UniProtKB">
        <authorList>
            <consortium name="Ensembl"/>
        </authorList>
    </citation>
    <scope>IDENTIFICATION</scope>
</reference>
<dbReference type="AlphaFoldDB" id="A0A674GUQ4"/>
<evidence type="ECO:0000256" key="1">
    <source>
        <dbReference type="SAM" id="MobiDB-lite"/>
    </source>
</evidence>
<sequence length="164" mass="17689">MSPNFCHPKMVPKSPNPNPNVSPGCPRGATTEPFWGIFHPKPTPAPKWSPPMRILGFRAPPVRILGFRAPPRRILGFRAPPRRILGFRAPPRRILGFRAPPGRILGFRAPQLTGTGLAAPRPLDDALPGVHQPPQFGASPLGGFGVLDAPLGHRHPFLGGQKGN</sequence>
<keyword evidence="3" id="KW-1185">Reference proteome</keyword>
<name>A0A674GUQ4_TAEGU</name>
<proteinExistence type="predicted"/>
<dbReference type="Proteomes" id="UP000007754">
    <property type="component" value="Unplaced"/>
</dbReference>
<dbReference type="InParanoid" id="A0A674GUQ4"/>
<reference evidence="2" key="1">
    <citation type="submission" date="2025-08" db="UniProtKB">
        <authorList>
            <consortium name="Ensembl"/>
        </authorList>
    </citation>
    <scope>IDENTIFICATION</scope>
</reference>
<protein>
    <submittedName>
        <fullName evidence="2">Uncharacterized protein</fullName>
    </submittedName>
</protein>
<evidence type="ECO:0000313" key="3">
    <source>
        <dbReference type="Proteomes" id="UP000007754"/>
    </source>
</evidence>